<dbReference type="Proteomes" id="UP000223913">
    <property type="component" value="Unassembled WGS sequence"/>
</dbReference>
<evidence type="ECO:0000313" key="1">
    <source>
        <dbReference type="EMBL" id="PHN07525.1"/>
    </source>
</evidence>
<keyword evidence="2" id="KW-1185">Reference proteome</keyword>
<comment type="caution">
    <text evidence="1">The sequence shown here is derived from an EMBL/GenBank/DDBJ whole genome shotgun (WGS) entry which is preliminary data.</text>
</comment>
<protein>
    <submittedName>
        <fullName evidence="1">Uncharacterized protein</fullName>
    </submittedName>
</protein>
<dbReference type="RefSeq" id="WP_099148975.1">
    <property type="nucleotide sequence ID" value="NZ_PDUD01000009.1"/>
</dbReference>
<reference evidence="1 2" key="1">
    <citation type="submission" date="2017-10" db="EMBL/GenBank/DDBJ databases">
        <title>The draft genome sequence of Lewinella nigricans NBRC 102662.</title>
        <authorList>
            <person name="Wang K."/>
        </authorList>
    </citation>
    <scope>NUCLEOTIDE SEQUENCE [LARGE SCALE GENOMIC DNA]</scope>
    <source>
        <strain evidence="1 2">NBRC 102662</strain>
    </source>
</reference>
<dbReference type="OrthoDB" id="1678364at2"/>
<organism evidence="1 2">
    <name type="scientific">Flavilitoribacter nigricans (strain ATCC 23147 / DSM 23189 / NBRC 102662 / NCIMB 1420 / SS-2)</name>
    <name type="common">Lewinella nigricans</name>
    <dbReference type="NCBI Taxonomy" id="1122177"/>
    <lineage>
        <taxon>Bacteria</taxon>
        <taxon>Pseudomonadati</taxon>
        <taxon>Bacteroidota</taxon>
        <taxon>Saprospiria</taxon>
        <taxon>Saprospirales</taxon>
        <taxon>Lewinellaceae</taxon>
        <taxon>Flavilitoribacter</taxon>
    </lineage>
</organism>
<gene>
    <name evidence="1" type="ORF">CRP01_05335</name>
</gene>
<name>A0A2D0NGB3_FLAN2</name>
<accession>A0A2D0NGB3</accession>
<proteinExistence type="predicted"/>
<sequence>MKIKGKVVYQNLEMGFWGIVDAKGNQWRPVKMPEQLKHDGKEVEIKAKKVEEDMSFIMWGTPIEIVSFETLGP</sequence>
<evidence type="ECO:0000313" key="2">
    <source>
        <dbReference type="Proteomes" id="UP000223913"/>
    </source>
</evidence>
<dbReference type="AlphaFoldDB" id="A0A2D0NGB3"/>
<dbReference type="EMBL" id="PDUD01000009">
    <property type="protein sequence ID" value="PHN07525.1"/>
    <property type="molecule type" value="Genomic_DNA"/>
</dbReference>